<name>A0A6B2NZL5_9RHOB</name>
<organism evidence="3">
    <name type="scientific">Ruegeria sp. PrR005</name>
    <dbReference type="NCBI Taxonomy" id="2706882"/>
    <lineage>
        <taxon>Bacteria</taxon>
        <taxon>Pseudomonadati</taxon>
        <taxon>Pseudomonadota</taxon>
        <taxon>Alphaproteobacteria</taxon>
        <taxon>Rhodobacterales</taxon>
        <taxon>Roseobacteraceae</taxon>
        <taxon>Ruegeria</taxon>
    </lineage>
</organism>
<dbReference type="GO" id="GO:0005737">
    <property type="term" value="C:cytoplasm"/>
    <property type="evidence" value="ECO:0007669"/>
    <property type="project" value="TreeGrafter"/>
</dbReference>
<dbReference type="EMBL" id="JAAGOX010000056">
    <property type="protein sequence ID" value="NDW47844.1"/>
    <property type="molecule type" value="Genomic_DNA"/>
</dbReference>
<dbReference type="Gene3D" id="3.50.50.60">
    <property type="entry name" value="FAD/NAD(P)-binding domain"/>
    <property type="match status" value="1"/>
</dbReference>
<dbReference type="Gene3D" id="3.30.9.10">
    <property type="entry name" value="D-Amino Acid Oxidase, subunit A, domain 2"/>
    <property type="match status" value="1"/>
</dbReference>
<dbReference type="PANTHER" id="PTHR13847">
    <property type="entry name" value="SARCOSINE DEHYDROGENASE-RELATED"/>
    <property type="match status" value="1"/>
</dbReference>
<evidence type="ECO:0000259" key="2">
    <source>
        <dbReference type="Pfam" id="PF01266"/>
    </source>
</evidence>
<dbReference type="GO" id="GO:0016491">
    <property type="term" value="F:oxidoreductase activity"/>
    <property type="evidence" value="ECO:0007669"/>
    <property type="project" value="UniProtKB-KW"/>
</dbReference>
<dbReference type="SUPFAM" id="SSF51905">
    <property type="entry name" value="FAD/NAD(P)-binding domain"/>
    <property type="match status" value="1"/>
</dbReference>
<evidence type="ECO:0000256" key="1">
    <source>
        <dbReference type="ARBA" id="ARBA00023002"/>
    </source>
</evidence>
<dbReference type="AlphaFoldDB" id="A0A6B2NZL5"/>
<accession>A0A6B2NZL5</accession>
<dbReference type="InterPro" id="IPR006076">
    <property type="entry name" value="FAD-dep_OxRdtase"/>
</dbReference>
<dbReference type="InterPro" id="IPR036188">
    <property type="entry name" value="FAD/NAD-bd_sf"/>
</dbReference>
<dbReference type="PANTHER" id="PTHR13847:SF281">
    <property type="entry name" value="FAD DEPENDENT OXIDOREDUCTASE DOMAIN-CONTAINING PROTEIN"/>
    <property type="match status" value="1"/>
</dbReference>
<dbReference type="PRINTS" id="PR00411">
    <property type="entry name" value="PNDRDTASEI"/>
</dbReference>
<keyword evidence="1" id="KW-0560">Oxidoreductase</keyword>
<dbReference type="RefSeq" id="WP_164132849.1">
    <property type="nucleotide sequence ID" value="NZ_JAAGOX010000056.1"/>
</dbReference>
<feature type="domain" description="FAD dependent oxidoreductase" evidence="2">
    <location>
        <begin position="32"/>
        <end position="382"/>
    </location>
</feature>
<comment type="caution">
    <text evidence="3">The sequence shown here is derived from an EMBL/GenBank/DDBJ whole genome shotgun (WGS) entry which is preliminary data.</text>
</comment>
<dbReference type="Pfam" id="PF01266">
    <property type="entry name" value="DAO"/>
    <property type="match status" value="1"/>
</dbReference>
<evidence type="ECO:0000313" key="3">
    <source>
        <dbReference type="EMBL" id="NDW47844.1"/>
    </source>
</evidence>
<proteinExistence type="predicted"/>
<protein>
    <submittedName>
        <fullName evidence="3">FAD-binding oxidoreductase</fullName>
    </submittedName>
</protein>
<sequence>MAKVSENDSNLWHKTCFEQVSAPPLDLDTAVDLVIVGGGFTGLSAALHAAEAGASVCLLEAQEIGFGGSGRNVGLANAGLWLPPDDIRAHLGQQAGDRLIALLAGAPAYVYDLIARYDIACEPVRNGTLHCAHSAAGLADLRKRHAQLAATGAPVALLSAGETAKRTGSDAFHGALFDPRAGTIQPLGYVRGVARAAQAAGARIHGNSSVVELSHQNGTWSARTQGGTVRARALIQATNAYHQGLNTQVPAYVPVHYFQYATAPLPDKLRATILPGGEGCWDTALVMSSFRMDAAGRMIIGAMGDLGHAASGIHTAWVRRKLAQLFPVLADQPLQMGWHGRIAMTSDHIPKITRPGPNALAAHGYSGRGIGPGTLFGKGMAEALISGDEGKLPLAAIGGHAERMTGLQQAYFETGATLMHLIKARIGY</sequence>
<reference evidence="3" key="1">
    <citation type="submission" date="2020-02" db="EMBL/GenBank/DDBJ databases">
        <title>Delineation of the pyrene-degrading pathway in Roseobacter clade bacteria by genomic analysis.</title>
        <authorList>
            <person name="Zhou H."/>
            <person name="Wang H."/>
        </authorList>
    </citation>
    <scope>NUCLEOTIDE SEQUENCE</scope>
    <source>
        <strain evidence="3">PrR005</strain>
    </source>
</reference>
<gene>
    <name evidence="3" type="ORF">G0P99_23105</name>
</gene>